<comment type="catalytic activity">
    <reaction evidence="1">
        <text>Release of an N-terminal tripeptide from a polypeptide.</text>
        <dbReference type="EC" id="3.4.14.10"/>
    </reaction>
</comment>
<dbReference type="PROSITE" id="PS00138">
    <property type="entry name" value="SUBTILASE_SER"/>
    <property type="match status" value="1"/>
</dbReference>
<name>A0A8H5FXZ2_9AGAR</name>
<keyword evidence="18" id="KW-1185">Reference proteome</keyword>
<keyword evidence="11 15" id="KW-0106">Calcium</keyword>
<dbReference type="InterPro" id="IPR036852">
    <property type="entry name" value="Peptidase_S8/S53_dom_sf"/>
</dbReference>
<dbReference type="Gene3D" id="3.40.50.200">
    <property type="entry name" value="Peptidase S8/S53 domain"/>
    <property type="match status" value="1"/>
</dbReference>
<comment type="subcellular location">
    <subcellularLocation>
        <location evidence="3">Secreted</location>
        <location evidence="3">Extracellular space</location>
    </subcellularLocation>
</comment>
<evidence type="ECO:0000256" key="5">
    <source>
        <dbReference type="ARBA" id="ARBA00022525"/>
    </source>
</evidence>
<feature type="binding site" evidence="15">
    <location>
        <position position="652"/>
    </location>
    <ligand>
        <name>Ca(2+)</name>
        <dbReference type="ChEBI" id="CHEBI:29108"/>
    </ligand>
</feature>
<evidence type="ECO:0000259" key="16">
    <source>
        <dbReference type="PROSITE" id="PS51695"/>
    </source>
</evidence>
<dbReference type="OrthoDB" id="409122at2759"/>
<evidence type="ECO:0000256" key="12">
    <source>
        <dbReference type="ARBA" id="ARBA00023026"/>
    </source>
</evidence>
<evidence type="ECO:0000256" key="15">
    <source>
        <dbReference type="PROSITE-ProRule" id="PRU01032"/>
    </source>
</evidence>
<evidence type="ECO:0000256" key="11">
    <source>
        <dbReference type="ARBA" id="ARBA00022837"/>
    </source>
</evidence>
<dbReference type="PROSITE" id="PS51695">
    <property type="entry name" value="SEDOLISIN"/>
    <property type="match status" value="1"/>
</dbReference>
<comment type="function">
    <text evidence="2">Secreted tripeptidyl-peptidase which degrades proteins at acidic pHs and is involved in virulence.</text>
</comment>
<feature type="domain" description="Peptidase S53" evidence="16">
    <location>
        <begin position="307"/>
        <end position="671"/>
    </location>
</feature>
<protein>
    <recommendedName>
        <fullName evidence="4">tripeptidyl-peptidase II</fullName>
        <ecNumber evidence="4">3.4.14.10</ecNumber>
    </recommendedName>
</protein>
<evidence type="ECO:0000256" key="13">
    <source>
        <dbReference type="ARBA" id="ARBA00023145"/>
    </source>
</evidence>
<evidence type="ECO:0000256" key="14">
    <source>
        <dbReference type="ARBA" id="ARBA00023180"/>
    </source>
</evidence>
<dbReference type="FunFam" id="3.40.50.200:FF:000015">
    <property type="entry name" value="Tripeptidyl peptidase A"/>
    <property type="match status" value="1"/>
</dbReference>
<feature type="active site" description="Charge relay system" evidence="15">
    <location>
        <position position="385"/>
    </location>
</feature>
<evidence type="ECO:0000256" key="4">
    <source>
        <dbReference type="ARBA" id="ARBA00012462"/>
    </source>
</evidence>
<dbReference type="Pfam" id="PF09286">
    <property type="entry name" value="Pro-kuma_activ"/>
    <property type="match status" value="1"/>
</dbReference>
<keyword evidence="13" id="KW-0865">Zymogen</keyword>
<keyword evidence="7 15" id="KW-0479">Metal-binding</keyword>
<dbReference type="SUPFAM" id="SSF52743">
    <property type="entry name" value="Subtilisin-like"/>
    <property type="match status" value="1"/>
</dbReference>
<dbReference type="AlphaFoldDB" id="A0A8H5FXZ2"/>
<evidence type="ECO:0000256" key="2">
    <source>
        <dbReference type="ARBA" id="ARBA00002451"/>
    </source>
</evidence>
<feature type="binding site" evidence="15">
    <location>
        <position position="633"/>
    </location>
    <ligand>
        <name>Ca(2+)</name>
        <dbReference type="ChEBI" id="CHEBI:29108"/>
    </ligand>
</feature>
<organism evidence="17 18">
    <name type="scientific">Tetrapyrgos nigripes</name>
    <dbReference type="NCBI Taxonomy" id="182062"/>
    <lineage>
        <taxon>Eukaryota</taxon>
        <taxon>Fungi</taxon>
        <taxon>Dikarya</taxon>
        <taxon>Basidiomycota</taxon>
        <taxon>Agaricomycotina</taxon>
        <taxon>Agaricomycetes</taxon>
        <taxon>Agaricomycetidae</taxon>
        <taxon>Agaricales</taxon>
        <taxon>Marasmiineae</taxon>
        <taxon>Marasmiaceae</taxon>
        <taxon>Tetrapyrgos</taxon>
    </lineage>
</organism>
<keyword evidence="9 15" id="KW-0378">Hydrolase</keyword>
<dbReference type="GO" id="GO:0008240">
    <property type="term" value="F:tripeptidyl-peptidase activity"/>
    <property type="evidence" value="ECO:0007669"/>
    <property type="project" value="UniProtKB-EC"/>
</dbReference>
<keyword evidence="14" id="KW-0325">Glycoprotein</keyword>
<dbReference type="InterPro" id="IPR023828">
    <property type="entry name" value="Peptidase_S8_Ser-AS"/>
</dbReference>
<evidence type="ECO:0000313" key="18">
    <source>
        <dbReference type="Proteomes" id="UP000559256"/>
    </source>
</evidence>
<dbReference type="GO" id="GO:0005576">
    <property type="term" value="C:extracellular region"/>
    <property type="evidence" value="ECO:0007669"/>
    <property type="project" value="UniProtKB-SubCell"/>
</dbReference>
<dbReference type="PANTHER" id="PTHR14218">
    <property type="entry name" value="PROTEASE S8 TRIPEPTIDYL PEPTIDASE I CLN2"/>
    <property type="match status" value="1"/>
</dbReference>
<evidence type="ECO:0000256" key="7">
    <source>
        <dbReference type="ARBA" id="ARBA00022723"/>
    </source>
</evidence>
<comment type="cofactor">
    <cofactor evidence="15">
        <name>Ca(2+)</name>
        <dbReference type="ChEBI" id="CHEBI:29108"/>
    </cofactor>
    <text evidence="15">Binds 1 Ca(2+) ion per subunit.</text>
</comment>
<evidence type="ECO:0000256" key="6">
    <source>
        <dbReference type="ARBA" id="ARBA00022670"/>
    </source>
</evidence>
<comment type="caution">
    <text evidence="17">The sequence shown here is derived from an EMBL/GenBank/DDBJ whole genome shotgun (WGS) entry which is preliminary data.</text>
</comment>
<evidence type="ECO:0000256" key="1">
    <source>
        <dbReference type="ARBA" id="ARBA00001910"/>
    </source>
</evidence>
<feature type="active site" description="Charge relay system" evidence="15">
    <location>
        <position position="381"/>
    </location>
</feature>
<dbReference type="PANTHER" id="PTHR14218:SF15">
    <property type="entry name" value="TRIPEPTIDYL-PEPTIDASE 1"/>
    <property type="match status" value="1"/>
</dbReference>
<keyword evidence="12" id="KW-0843">Virulence</keyword>
<dbReference type="Proteomes" id="UP000559256">
    <property type="component" value="Unassembled WGS sequence"/>
</dbReference>
<feature type="binding site" evidence="15">
    <location>
        <position position="654"/>
    </location>
    <ligand>
        <name>Ca(2+)</name>
        <dbReference type="ChEBI" id="CHEBI:29108"/>
    </ligand>
</feature>
<dbReference type="InterPro" id="IPR030400">
    <property type="entry name" value="Sedolisin_dom"/>
</dbReference>
<evidence type="ECO:0000256" key="8">
    <source>
        <dbReference type="ARBA" id="ARBA00022729"/>
    </source>
</evidence>
<dbReference type="GO" id="GO:0046872">
    <property type="term" value="F:metal ion binding"/>
    <property type="evidence" value="ECO:0007669"/>
    <property type="project" value="UniProtKB-UniRule"/>
</dbReference>
<dbReference type="EC" id="3.4.14.10" evidence="4"/>
<proteinExistence type="predicted"/>
<dbReference type="InterPro" id="IPR000209">
    <property type="entry name" value="Peptidase_S8/S53_dom"/>
</dbReference>
<dbReference type="SUPFAM" id="SSF54897">
    <property type="entry name" value="Protease propeptides/inhibitors"/>
    <property type="match status" value="1"/>
</dbReference>
<accession>A0A8H5FXZ2</accession>
<dbReference type="InterPro" id="IPR015366">
    <property type="entry name" value="S53_propep"/>
</dbReference>
<evidence type="ECO:0000313" key="17">
    <source>
        <dbReference type="EMBL" id="KAF5353084.1"/>
    </source>
</evidence>
<gene>
    <name evidence="17" type="ORF">D9758_008741</name>
</gene>
<sequence>MRITSFTAVPYQVLLKIYPAIKWCENAHMGAAWDKEAFYTFYRQARSKMVTMPRPEHMQKDNAGLFWTPNGRINCGETLLGEQQCAMYWSFFVVLALGALSSSKPLQRRWDDLATKHAWVEVPEGWELQSMPPADQPILLRLGLKQDKFEELVNHLYEVSDPSHARYGQHLSKEEVDALIRPHPDTLSAVNDWLAYHGVDQPESTTSAGEWVTIRVTVEQAERMLGAKYGVYRHTKSGDSVLRTLSYSLPRVLHGHVDLVAPTTYFGTMKSMKATHFLQPELDALAKNVSDVEPIADAVPPASCATTITPSCLRTLYNTINYVPRATATNKLGVAGYLDEFANRADLATFVARFRPDAAGVTFTTTEISNGGDDQSEPGVEANLDIQYTIGMSFPTPNIYYSTGGSPPFTPDSQTPTNTNEPYLDWLNAVLAMSSIPQTFTTSYGDDEQTVPSDYMASVCSLFAQLGARGSSILFSSGDFGVGGGDCRTNDGSNRVQFQPAFPASCPFVTTVGGTTRVNPEVAVSFTGGGFSNHFARPSYQNSAVSTFLNALGTTNAGLFNASGRAYPDVAAQGSGFQVVVGGRVVSVGGTSASSPTVAGVISLVNDFRIASGKSPLGFLNPLIYANPSAFNDIVSGSNPGCGTNGFTARTGWDPVTGLGTPDFLKLQNLP</sequence>
<dbReference type="SMART" id="SM00944">
    <property type="entry name" value="Pro-kuma_activ"/>
    <property type="match status" value="1"/>
</dbReference>
<feature type="active site" description="Charge relay system" evidence="15">
    <location>
        <position position="592"/>
    </location>
</feature>
<dbReference type="Pfam" id="PF00082">
    <property type="entry name" value="Peptidase_S8"/>
    <property type="match status" value="1"/>
</dbReference>
<evidence type="ECO:0000256" key="10">
    <source>
        <dbReference type="ARBA" id="ARBA00022825"/>
    </source>
</evidence>
<dbReference type="GO" id="GO:0006508">
    <property type="term" value="P:proteolysis"/>
    <property type="evidence" value="ECO:0007669"/>
    <property type="project" value="UniProtKB-KW"/>
</dbReference>
<reference evidence="17 18" key="1">
    <citation type="journal article" date="2020" name="ISME J.">
        <title>Uncovering the hidden diversity of litter-decomposition mechanisms in mushroom-forming fungi.</title>
        <authorList>
            <person name="Floudas D."/>
            <person name="Bentzer J."/>
            <person name="Ahren D."/>
            <person name="Johansson T."/>
            <person name="Persson P."/>
            <person name="Tunlid A."/>
        </authorList>
    </citation>
    <scope>NUCLEOTIDE SEQUENCE [LARGE SCALE GENOMIC DNA]</scope>
    <source>
        <strain evidence="17 18">CBS 291.85</strain>
    </source>
</reference>
<feature type="binding site" evidence="15">
    <location>
        <position position="634"/>
    </location>
    <ligand>
        <name>Ca(2+)</name>
        <dbReference type="ChEBI" id="CHEBI:29108"/>
    </ligand>
</feature>
<dbReference type="InterPro" id="IPR050819">
    <property type="entry name" value="Tripeptidyl-peptidase_I"/>
</dbReference>
<evidence type="ECO:0000256" key="9">
    <source>
        <dbReference type="ARBA" id="ARBA00022801"/>
    </source>
</evidence>
<dbReference type="CDD" id="cd11377">
    <property type="entry name" value="Pro-peptidase_S53"/>
    <property type="match status" value="1"/>
</dbReference>
<keyword evidence="5" id="KW-0964">Secreted</keyword>
<dbReference type="EMBL" id="JAACJM010000064">
    <property type="protein sequence ID" value="KAF5353084.1"/>
    <property type="molecule type" value="Genomic_DNA"/>
</dbReference>
<keyword evidence="6 15" id="KW-0645">Protease</keyword>
<keyword evidence="10 15" id="KW-0720">Serine protease</keyword>
<evidence type="ECO:0000256" key="3">
    <source>
        <dbReference type="ARBA" id="ARBA00004239"/>
    </source>
</evidence>
<keyword evidence="8" id="KW-0732">Signal</keyword>
<dbReference type="GO" id="GO:0004252">
    <property type="term" value="F:serine-type endopeptidase activity"/>
    <property type="evidence" value="ECO:0007669"/>
    <property type="project" value="UniProtKB-UniRule"/>
</dbReference>
<dbReference type="CDD" id="cd04056">
    <property type="entry name" value="Peptidases_S53"/>
    <property type="match status" value="1"/>
</dbReference>